<evidence type="ECO:0000313" key="1">
    <source>
        <dbReference type="EMBL" id="KAK7061885.1"/>
    </source>
</evidence>
<dbReference type="InterPro" id="IPR032675">
    <property type="entry name" value="LRR_dom_sf"/>
</dbReference>
<dbReference type="Proteomes" id="UP001362999">
    <property type="component" value="Unassembled WGS sequence"/>
</dbReference>
<sequence>MESSPTKLLDLPNELLLLIFRHPDIPFGTLLFLSMLCRRLNYLALSIFLETCGMQEPTQKVNATMFWNRIDGVSALRLALFIPSIDTLSCSLPSCETFDCLFLHIRRLRLLIERLDFVRTVTLDLKTPDVLWDFDETVPRSWALEFGDLLNTIVKRGCTSLTIRHGNFFHELYQLRPISFVSRPVNALRNAVRHILPKVVPTPSSDIWQFWQPFAHIGKDLMELDLEGRSMSRLAHLRIGSATLLIPPSLGWTLSALRHSPITAFEICGVTLIHEDWATVLPLIAAAIPNLTSLTLSNLCGVSGADILLFLAKLQHLKICTVRHTEYNSLVQSAYPDSAPTATLPDLIRLHAPSTLILHLLRKKASLPNLTHLCMTPHRLIMTRSDLSTMRHIGHSLSQVVARLEKCKLSPELSLEVDFGRQEMPMGVAQTYPLGQEMIKPFRAITRLIISGNRADFPDSGAELEVLERWIAWCPALVHVSISRVSDAIQTDDNDWATLERARTITERHPTVQTLELNGKFFGKDYVHTRRKRESPFHINVP</sequence>
<name>A0AAW0EDD1_9AGAR</name>
<dbReference type="Gene3D" id="3.80.10.10">
    <property type="entry name" value="Ribonuclease Inhibitor"/>
    <property type="match status" value="1"/>
</dbReference>
<dbReference type="SUPFAM" id="SSF52047">
    <property type="entry name" value="RNI-like"/>
    <property type="match status" value="1"/>
</dbReference>
<protein>
    <recommendedName>
        <fullName evidence="3">F-box domain-containing protein</fullName>
    </recommendedName>
</protein>
<evidence type="ECO:0000313" key="2">
    <source>
        <dbReference type="Proteomes" id="UP001362999"/>
    </source>
</evidence>
<reference evidence="1 2" key="1">
    <citation type="journal article" date="2024" name="J Genomics">
        <title>Draft genome sequencing and assembly of Favolaschia claudopus CIRM-BRFM 2984 isolated from oak limbs.</title>
        <authorList>
            <person name="Navarro D."/>
            <person name="Drula E."/>
            <person name="Chaduli D."/>
            <person name="Cazenave R."/>
            <person name="Ahrendt S."/>
            <person name="Wang J."/>
            <person name="Lipzen A."/>
            <person name="Daum C."/>
            <person name="Barry K."/>
            <person name="Grigoriev I.V."/>
            <person name="Favel A."/>
            <person name="Rosso M.N."/>
            <person name="Martin F."/>
        </authorList>
    </citation>
    <scope>NUCLEOTIDE SEQUENCE [LARGE SCALE GENOMIC DNA]</scope>
    <source>
        <strain evidence="1 2">CIRM-BRFM 2984</strain>
    </source>
</reference>
<organism evidence="1 2">
    <name type="scientific">Favolaschia claudopus</name>
    <dbReference type="NCBI Taxonomy" id="2862362"/>
    <lineage>
        <taxon>Eukaryota</taxon>
        <taxon>Fungi</taxon>
        <taxon>Dikarya</taxon>
        <taxon>Basidiomycota</taxon>
        <taxon>Agaricomycotina</taxon>
        <taxon>Agaricomycetes</taxon>
        <taxon>Agaricomycetidae</taxon>
        <taxon>Agaricales</taxon>
        <taxon>Marasmiineae</taxon>
        <taxon>Mycenaceae</taxon>
        <taxon>Favolaschia</taxon>
    </lineage>
</organism>
<gene>
    <name evidence="1" type="ORF">R3P38DRAFT_2832099</name>
</gene>
<dbReference type="AlphaFoldDB" id="A0AAW0EDD1"/>
<evidence type="ECO:0008006" key="3">
    <source>
        <dbReference type="Google" id="ProtNLM"/>
    </source>
</evidence>
<dbReference type="EMBL" id="JAWWNJ010000002">
    <property type="protein sequence ID" value="KAK7061885.1"/>
    <property type="molecule type" value="Genomic_DNA"/>
</dbReference>
<comment type="caution">
    <text evidence="1">The sequence shown here is derived from an EMBL/GenBank/DDBJ whole genome shotgun (WGS) entry which is preliminary data.</text>
</comment>
<accession>A0AAW0EDD1</accession>
<keyword evidence="2" id="KW-1185">Reference proteome</keyword>
<proteinExistence type="predicted"/>